<dbReference type="SUPFAM" id="SSF103025">
    <property type="entry name" value="Folate-binding domain"/>
    <property type="match status" value="1"/>
</dbReference>
<dbReference type="InterPro" id="IPR027266">
    <property type="entry name" value="TrmE/GcvT-like"/>
</dbReference>
<dbReference type="InterPro" id="IPR007375">
    <property type="entry name" value="SoxG"/>
</dbReference>
<accession>A0A545SZW2</accession>
<organism evidence="1 2">
    <name type="scientific">Exilibacterium tricleocarpae</name>
    <dbReference type="NCBI Taxonomy" id="2591008"/>
    <lineage>
        <taxon>Bacteria</taxon>
        <taxon>Pseudomonadati</taxon>
        <taxon>Pseudomonadota</taxon>
        <taxon>Gammaproteobacteria</taxon>
        <taxon>Cellvibrionales</taxon>
        <taxon>Cellvibrionaceae</taxon>
        <taxon>Exilibacterium</taxon>
    </lineage>
</organism>
<dbReference type="OrthoDB" id="9814782at2"/>
<protein>
    <recommendedName>
        <fullName evidence="3">Sarcosine oxidase subunit gamma</fullName>
    </recommendedName>
</protein>
<sequence length="199" mass="21086">MVSLTATSALTDCHRNGRAAFFENDGVTLEELPFLGMLRLQGPGADPAFCAQVAALAMPLSAPGNMGVQDATSSKPALRCHWLAPNEWLLVTAAGAEPAVAQSLAPALAGRLALVTPISDSRLALAASGPCAAELLSKGCALDLHRRQFMPGETTVTRFAKVAGMITRTGAERYELYVDRSQARYVWQWLIDAAGEFAV</sequence>
<dbReference type="Gene3D" id="3.30.70.1520">
    <property type="entry name" value="Heterotetrameric sarcosine oxidase"/>
    <property type="match status" value="1"/>
</dbReference>
<dbReference type="AlphaFoldDB" id="A0A545SZW2"/>
<dbReference type="EMBL" id="VHSG01000024">
    <property type="protein sequence ID" value="TQV70514.1"/>
    <property type="molecule type" value="Genomic_DNA"/>
</dbReference>
<gene>
    <name evidence="1" type="ORF">FKG94_21055</name>
</gene>
<evidence type="ECO:0000313" key="1">
    <source>
        <dbReference type="EMBL" id="TQV70514.1"/>
    </source>
</evidence>
<dbReference type="RefSeq" id="WP_142928923.1">
    <property type="nucleotide sequence ID" value="NZ_ML660102.1"/>
</dbReference>
<name>A0A545SZW2_9GAMM</name>
<proteinExistence type="predicted"/>
<comment type="caution">
    <text evidence="1">The sequence shown here is derived from an EMBL/GenBank/DDBJ whole genome shotgun (WGS) entry which is preliminary data.</text>
</comment>
<evidence type="ECO:0008006" key="3">
    <source>
        <dbReference type="Google" id="ProtNLM"/>
    </source>
</evidence>
<evidence type="ECO:0000313" key="2">
    <source>
        <dbReference type="Proteomes" id="UP000319732"/>
    </source>
</evidence>
<dbReference type="Proteomes" id="UP000319732">
    <property type="component" value="Unassembled WGS sequence"/>
</dbReference>
<keyword evidence="2" id="KW-1185">Reference proteome</keyword>
<reference evidence="1 2" key="1">
    <citation type="submission" date="2019-06" db="EMBL/GenBank/DDBJ databases">
        <title>Whole genome sequence for Cellvibrionaceae sp. R142.</title>
        <authorList>
            <person name="Wang G."/>
        </authorList>
    </citation>
    <scope>NUCLEOTIDE SEQUENCE [LARGE SCALE GENOMIC DNA]</scope>
    <source>
        <strain evidence="1 2">R142</strain>
    </source>
</reference>
<dbReference type="Gene3D" id="3.30.1360.120">
    <property type="entry name" value="Probable tRNA modification gtpase trme, domain 1"/>
    <property type="match status" value="1"/>
</dbReference>
<dbReference type="Pfam" id="PF04268">
    <property type="entry name" value="SoxG"/>
    <property type="match status" value="1"/>
</dbReference>